<evidence type="ECO:0000256" key="9">
    <source>
        <dbReference type="PIRSR" id="PIRSR640198-1"/>
    </source>
</evidence>
<evidence type="ECO:0000256" key="4">
    <source>
        <dbReference type="ARBA" id="ARBA00022741"/>
    </source>
</evidence>
<evidence type="ECO:0000256" key="6">
    <source>
        <dbReference type="ARBA" id="ARBA00022840"/>
    </source>
</evidence>
<reference evidence="11 12" key="1">
    <citation type="submission" date="2024-10" db="EMBL/GenBank/DDBJ databases">
        <authorList>
            <person name="Kim D."/>
        </authorList>
    </citation>
    <scope>NUCLEOTIDE SEQUENCE [LARGE SCALE GENOMIC DNA]</scope>
    <source>
        <strain evidence="11">BH-2024</strain>
    </source>
</reference>
<evidence type="ECO:0000256" key="7">
    <source>
        <dbReference type="ARBA" id="ARBA00022989"/>
    </source>
</evidence>
<dbReference type="PANTHER" id="PTHR13504:SF34">
    <property type="entry name" value="PROTEIN ADENYLYLTRANSFERASE FICD"/>
    <property type="match status" value="1"/>
</dbReference>
<dbReference type="InterPro" id="IPR003812">
    <property type="entry name" value="Fido"/>
</dbReference>
<dbReference type="AlphaFoldDB" id="A0ABD2M389"/>
<evidence type="ECO:0000256" key="5">
    <source>
        <dbReference type="ARBA" id="ARBA00022803"/>
    </source>
</evidence>
<keyword evidence="3" id="KW-0677">Repeat</keyword>
<evidence type="ECO:0000259" key="10">
    <source>
        <dbReference type="PROSITE" id="PS51459"/>
    </source>
</evidence>
<evidence type="ECO:0000256" key="1">
    <source>
        <dbReference type="ARBA" id="ARBA00004167"/>
    </source>
</evidence>
<keyword evidence="7" id="KW-1133">Transmembrane helix</keyword>
<gene>
    <name evidence="11" type="ORF">niasHT_000139</name>
</gene>
<keyword evidence="5" id="KW-0802">TPR repeat</keyword>
<dbReference type="SUPFAM" id="SSF140931">
    <property type="entry name" value="Fic-like"/>
    <property type="match status" value="1"/>
</dbReference>
<feature type="domain" description="Fido" evidence="10">
    <location>
        <begin position="1"/>
        <end position="92"/>
    </location>
</feature>
<keyword evidence="2" id="KW-0812">Transmembrane</keyword>
<dbReference type="InterPro" id="IPR036597">
    <property type="entry name" value="Fido-like_dom_sf"/>
</dbReference>
<evidence type="ECO:0000313" key="11">
    <source>
        <dbReference type="EMBL" id="KAL3121911.1"/>
    </source>
</evidence>
<evidence type="ECO:0000256" key="8">
    <source>
        <dbReference type="ARBA" id="ARBA00023136"/>
    </source>
</evidence>
<comment type="caution">
    <text evidence="11">The sequence shown here is derived from an EMBL/GenBank/DDBJ whole genome shotgun (WGS) entry which is preliminary data.</text>
</comment>
<evidence type="ECO:0000256" key="3">
    <source>
        <dbReference type="ARBA" id="ARBA00022737"/>
    </source>
</evidence>
<dbReference type="InterPro" id="IPR040198">
    <property type="entry name" value="Fido_containing"/>
</dbReference>
<evidence type="ECO:0000313" key="12">
    <source>
        <dbReference type="Proteomes" id="UP001620626"/>
    </source>
</evidence>
<keyword evidence="6" id="KW-0067">ATP-binding</keyword>
<keyword evidence="8" id="KW-0472">Membrane</keyword>
<accession>A0ABD2M389</accession>
<proteinExistence type="predicted"/>
<dbReference type="Pfam" id="PF02661">
    <property type="entry name" value="Fic"/>
    <property type="match status" value="1"/>
</dbReference>
<dbReference type="GO" id="GO:0005524">
    <property type="term" value="F:ATP binding"/>
    <property type="evidence" value="ECO:0007669"/>
    <property type="project" value="UniProtKB-KW"/>
</dbReference>
<organism evidence="11 12">
    <name type="scientific">Heterodera trifolii</name>
    <dbReference type="NCBI Taxonomy" id="157864"/>
    <lineage>
        <taxon>Eukaryota</taxon>
        <taxon>Metazoa</taxon>
        <taxon>Ecdysozoa</taxon>
        <taxon>Nematoda</taxon>
        <taxon>Chromadorea</taxon>
        <taxon>Rhabditida</taxon>
        <taxon>Tylenchina</taxon>
        <taxon>Tylenchomorpha</taxon>
        <taxon>Tylenchoidea</taxon>
        <taxon>Heteroderidae</taxon>
        <taxon>Heteroderinae</taxon>
        <taxon>Heterodera</taxon>
    </lineage>
</organism>
<dbReference type="EMBL" id="JBICBT010000173">
    <property type="protein sequence ID" value="KAL3121911.1"/>
    <property type="molecule type" value="Genomic_DNA"/>
</dbReference>
<dbReference type="Proteomes" id="UP001620626">
    <property type="component" value="Unassembled WGS sequence"/>
</dbReference>
<keyword evidence="4" id="KW-0547">Nucleotide-binding</keyword>
<name>A0ABD2M389_9BILA</name>
<comment type="subcellular location">
    <subcellularLocation>
        <location evidence="1">Membrane</location>
        <topology evidence="1">Single-pass membrane protein</topology>
    </subcellularLocation>
</comment>
<evidence type="ECO:0000256" key="2">
    <source>
        <dbReference type="ARBA" id="ARBA00022692"/>
    </source>
</evidence>
<protein>
    <recommendedName>
        <fullName evidence="10">Fido domain-containing protein</fullName>
    </recommendedName>
</protein>
<dbReference type="Gene3D" id="1.10.3290.10">
    <property type="entry name" value="Fido-like domain"/>
    <property type="match status" value="1"/>
</dbReference>
<dbReference type="GO" id="GO:0016020">
    <property type="term" value="C:membrane"/>
    <property type="evidence" value="ECO:0007669"/>
    <property type="project" value="UniProtKB-SubCell"/>
</dbReference>
<dbReference type="PROSITE" id="PS51459">
    <property type="entry name" value="FIDO"/>
    <property type="match status" value="1"/>
</dbReference>
<feature type="active site" evidence="9">
    <location>
        <position position="34"/>
    </location>
</feature>
<keyword evidence="12" id="KW-1185">Reference proteome</keyword>
<sequence>MALPRPTGPQGDMKFGHQKFGHREVWAPEEVYIHPFYNGNGRTARLLMNFVLMRRGFQPIILPEETRDEKKRYSIWRTIAIRKGIGMPKPFF</sequence>
<dbReference type="PANTHER" id="PTHR13504">
    <property type="entry name" value="FIDO DOMAIN-CONTAINING PROTEIN DDB_G0283145"/>
    <property type="match status" value="1"/>
</dbReference>